<dbReference type="NCBIfam" id="NF005559">
    <property type="entry name" value="PRK07231.1"/>
    <property type="match status" value="1"/>
</dbReference>
<protein>
    <submittedName>
        <fullName evidence="6">Short-chain dehydrogenase</fullName>
    </submittedName>
</protein>
<keyword evidence="3" id="KW-0520">NAD</keyword>
<dbReference type="RefSeq" id="WP_109335813.1">
    <property type="nucleotide sequence ID" value="NZ_CP021355.1"/>
</dbReference>
<evidence type="ECO:0000256" key="5">
    <source>
        <dbReference type="ARBA" id="ARBA00023221"/>
    </source>
</evidence>
<name>A0A2S2C665_9NOCA</name>
<comment type="similarity">
    <text evidence="1">Belongs to the short-chain dehydrogenases/reductases (SDR) family.</text>
</comment>
<organism evidence="6 7">
    <name type="scientific">Rhodococcus oxybenzonivorans</name>
    <dbReference type="NCBI Taxonomy" id="1990687"/>
    <lineage>
        <taxon>Bacteria</taxon>
        <taxon>Bacillati</taxon>
        <taxon>Actinomycetota</taxon>
        <taxon>Actinomycetes</taxon>
        <taxon>Mycobacteriales</taxon>
        <taxon>Nocardiaceae</taxon>
        <taxon>Rhodococcus</taxon>
    </lineage>
</organism>
<dbReference type="FunFam" id="3.40.50.720:FF:000084">
    <property type="entry name" value="Short-chain dehydrogenase reductase"/>
    <property type="match status" value="1"/>
</dbReference>
<evidence type="ECO:0000256" key="1">
    <source>
        <dbReference type="ARBA" id="ARBA00006484"/>
    </source>
</evidence>
<dbReference type="InterPro" id="IPR002347">
    <property type="entry name" value="SDR_fam"/>
</dbReference>
<dbReference type="InterPro" id="IPR020904">
    <property type="entry name" value="Sc_DH/Rdtase_CS"/>
</dbReference>
<dbReference type="Pfam" id="PF13561">
    <property type="entry name" value="adh_short_C2"/>
    <property type="match status" value="1"/>
</dbReference>
<keyword evidence="5" id="KW-0753">Steroid metabolism</keyword>
<dbReference type="PANTHER" id="PTHR43180:SF28">
    <property type="entry name" value="NAD(P)-BINDING ROSSMANN-FOLD SUPERFAMILY PROTEIN"/>
    <property type="match status" value="1"/>
</dbReference>
<proteinExistence type="inferred from homology"/>
<dbReference type="PROSITE" id="PS00061">
    <property type="entry name" value="ADH_SHORT"/>
    <property type="match status" value="1"/>
</dbReference>
<reference evidence="6 7" key="1">
    <citation type="submission" date="2017-05" db="EMBL/GenBank/DDBJ databases">
        <title>Isolation of Rhodococcus sp. S2-17 biodegrading of BP-3.</title>
        <authorList>
            <person name="Lee Y."/>
            <person name="Kim K.H."/>
            <person name="Chun B.H."/>
            <person name="Jung H.S."/>
            <person name="Jeon C.O."/>
        </authorList>
    </citation>
    <scope>NUCLEOTIDE SEQUENCE [LARGE SCALE GENOMIC DNA]</scope>
    <source>
        <strain evidence="6 7">S2-17</strain>
        <plasmid evidence="7">prb98</plasmid>
    </source>
</reference>
<dbReference type="PRINTS" id="PR00080">
    <property type="entry name" value="SDRFAMILY"/>
</dbReference>
<dbReference type="InterPro" id="IPR036291">
    <property type="entry name" value="NAD(P)-bd_dom_sf"/>
</dbReference>
<keyword evidence="4" id="KW-0443">Lipid metabolism</keyword>
<dbReference type="OrthoDB" id="286404at2"/>
<evidence type="ECO:0000313" key="7">
    <source>
        <dbReference type="Proteomes" id="UP000245711"/>
    </source>
</evidence>
<dbReference type="GO" id="GO:0008202">
    <property type="term" value="P:steroid metabolic process"/>
    <property type="evidence" value="ECO:0007669"/>
    <property type="project" value="UniProtKB-KW"/>
</dbReference>
<dbReference type="SUPFAM" id="SSF51735">
    <property type="entry name" value="NAD(P)-binding Rossmann-fold domains"/>
    <property type="match status" value="1"/>
</dbReference>
<dbReference type="GO" id="GO:0016491">
    <property type="term" value="F:oxidoreductase activity"/>
    <property type="evidence" value="ECO:0007669"/>
    <property type="project" value="UniProtKB-KW"/>
</dbReference>
<evidence type="ECO:0000313" key="6">
    <source>
        <dbReference type="EMBL" id="AWK76355.1"/>
    </source>
</evidence>
<dbReference type="Proteomes" id="UP000245711">
    <property type="component" value="Plasmid pRB98"/>
</dbReference>
<dbReference type="PANTHER" id="PTHR43180">
    <property type="entry name" value="3-OXOACYL-(ACYL-CARRIER-PROTEIN) REDUCTASE (AFU_ORTHOLOGUE AFUA_6G11210)"/>
    <property type="match status" value="1"/>
</dbReference>
<dbReference type="AlphaFoldDB" id="A0A2S2C665"/>
<evidence type="ECO:0000256" key="2">
    <source>
        <dbReference type="ARBA" id="ARBA00023002"/>
    </source>
</evidence>
<gene>
    <name evidence="6" type="ORF">CBI38_33490</name>
</gene>
<geneLocation type="plasmid" evidence="7">
    <name>prb98</name>
</geneLocation>
<dbReference type="EMBL" id="CP021355">
    <property type="protein sequence ID" value="AWK76355.1"/>
    <property type="molecule type" value="Genomic_DNA"/>
</dbReference>
<dbReference type="Gene3D" id="3.40.50.720">
    <property type="entry name" value="NAD(P)-binding Rossmann-like Domain"/>
    <property type="match status" value="1"/>
</dbReference>
<dbReference type="PRINTS" id="PR00081">
    <property type="entry name" value="GDHRDH"/>
</dbReference>
<sequence>MSHQIQNGLLDGKVAVVTGAASGIGRSIAEHFVAQGAAVLLTDISDAGGTALADALGDSCQYAHTDVTAESDIADAIATAVSTFGKLDIMVNNAGAQGDPSPIVDANPDGFDHTLALLTRSVLLGHKHAARQFISQQSSGSIISTASAAAIQGGWSTTGYTTAKHAVVGLVRQAAAELGPSGIRSNAIAPGIIMTPIMSRTFGVPDSDADEFLEFLADRLSAGQPSRRVGFPDDIAAVATFLASDLSRYVNGTLIPVDGGATNVTLGAFATDVVAAAEEFLSSR</sequence>
<dbReference type="KEGG" id="roz:CBI38_33490"/>
<accession>A0A2S2C665</accession>
<keyword evidence="7" id="KW-1185">Reference proteome</keyword>
<keyword evidence="6" id="KW-0614">Plasmid</keyword>
<evidence type="ECO:0000256" key="3">
    <source>
        <dbReference type="ARBA" id="ARBA00023027"/>
    </source>
</evidence>
<keyword evidence="2" id="KW-0560">Oxidoreductase</keyword>
<evidence type="ECO:0000256" key="4">
    <source>
        <dbReference type="ARBA" id="ARBA00023098"/>
    </source>
</evidence>